<evidence type="ECO:0000313" key="13">
    <source>
        <dbReference type="EMBL" id="EFJ18971.1"/>
    </source>
</evidence>
<dbReference type="CDD" id="cd14066">
    <property type="entry name" value="STKc_IRAK"/>
    <property type="match status" value="1"/>
</dbReference>
<gene>
    <name evidence="13" type="ORF">SELMODRAFT_444390</name>
</gene>
<evidence type="ECO:0000259" key="11">
    <source>
        <dbReference type="PROSITE" id="PS50011"/>
    </source>
</evidence>
<evidence type="ECO:0008006" key="15">
    <source>
        <dbReference type="Google" id="ProtNLM"/>
    </source>
</evidence>
<organism evidence="14">
    <name type="scientific">Selaginella moellendorffii</name>
    <name type="common">Spikemoss</name>
    <dbReference type="NCBI Taxonomy" id="88036"/>
    <lineage>
        <taxon>Eukaryota</taxon>
        <taxon>Viridiplantae</taxon>
        <taxon>Streptophyta</taxon>
        <taxon>Embryophyta</taxon>
        <taxon>Tracheophyta</taxon>
        <taxon>Lycopodiopsida</taxon>
        <taxon>Selaginellales</taxon>
        <taxon>Selaginellaceae</taxon>
        <taxon>Selaginella</taxon>
    </lineage>
</organism>
<keyword evidence="7" id="KW-0325">Glycoprotein</keyword>
<dbReference type="InParanoid" id="D8S9J7"/>
<keyword evidence="3" id="KW-0547">Nucleotide-binding</keyword>
<dbReference type="Proteomes" id="UP000001514">
    <property type="component" value="Unassembled WGS sequence"/>
</dbReference>
<dbReference type="PANTHER" id="PTHR47973">
    <property type="entry name" value="CYSTEINE-RICH RECEPTOR-LIKE PROTEIN KINASE 3"/>
    <property type="match status" value="1"/>
</dbReference>
<keyword evidence="1" id="KW-0723">Serine/threonine-protein kinase</keyword>
<name>D8S9J7_SELML</name>
<reference evidence="13 14" key="1">
    <citation type="journal article" date="2011" name="Science">
        <title>The Selaginella genome identifies genetic changes associated with the evolution of vascular plants.</title>
        <authorList>
            <person name="Banks J.A."/>
            <person name="Nishiyama T."/>
            <person name="Hasebe M."/>
            <person name="Bowman J.L."/>
            <person name="Gribskov M."/>
            <person name="dePamphilis C."/>
            <person name="Albert V.A."/>
            <person name="Aono N."/>
            <person name="Aoyama T."/>
            <person name="Ambrose B.A."/>
            <person name="Ashton N.W."/>
            <person name="Axtell M.J."/>
            <person name="Barker E."/>
            <person name="Barker M.S."/>
            <person name="Bennetzen J.L."/>
            <person name="Bonawitz N.D."/>
            <person name="Chapple C."/>
            <person name="Cheng C."/>
            <person name="Correa L.G."/>
            <person name="Dacre M."/>
            <person name="DeBarry J."/>
            <person name="Dreyer I."/>
            <person name="Elias M."/>
            <person name="Engstrom E.M."/>
            <person name="Estelle M."/>
            <person name="Feng L."/>
            <person name="Finet C."/>
            <person name="Floyd S.K."/>
            <person name="Frommer W.B."/>
            <person name="Fujita T."/>
            <person name="Gramzow L."/>
            <person name="Gutensohn M."/>
            <person name="Harholt J."/>
            <person name="Hattori M."/>
            <person name="Heyl A."/>
            <person name="Hirai T."/>
            <person name="Hiwatashi Y."/>
            <person name="Ishikawa M."/>
            <person name="Iwata M."/>
            <person name="Karol K.G."/>
            <person name="Koehler B."/>
            <person name="Kolukisaoglu U."/>
            <person name="Kubo M."/>
            <person name="Kurata T."/>
            <person name="Lalonde S."/>
            <person name="Li K."/>
            <person name="Li Y."/>
            <person name="Litt A."/>
            <person name="Lyons E."/>
            <person name="Manning G."/>
            <person name="Maruyama T."/>
            <person name="Michael T.P."/>
            <person name="Mikami K."/>
            <person name="Miyazaki S."/>
            <person name="Morinaga S."/>
            <person name="Murata T."/>
            <person name="Mueller-Roeber B."/>
            <person name="Nelson D.R."/>
            <person name="Obara M."/>
            <person name="Oguri Y."/>
            <person name="Olmstead R.G."/>
            <person name="Onodera N."/>
            <person name="Petersen B.L."/>
            <person name="Pils B."/>
            <person name="Prigge M."/>
            <person name="Rensing S.A."/>
            <person name="Riano-Pachon D.M."/>
            <person name="Roberts A.W."/>
            <person name="Sato Y."/>
            <person name="Scheller H.V."/>
            <person name="Schulz B."/>
            <person name="Schulz C."/>
            <person name="Shakirov E.V."/>
            <person name="Shibagaki N."/>
            <person name="Shinohara N."/>
            <person name="Shippen D.E."/>
            <person name="Soerensen I."/>
            <person name="Sotooka R."/>
            <person name="Sugimoto N."/>
            <person name="Sugita M."/>
            <person name="Sumikawa N."/>
            <person name="Tanurdzic M."/>
            <person name="Theissen G."/>
            <person name="Ulvskov P."/>
            <person name="Wakazuki S."/>
            <person name="Weng J.K."/>
            <person name="Willats W.W."/>
            <person name="Wipf D."/>
            <person name="Wolf P.G."/>
            <person name="Yang L."/>
            <person name="Zimmer A.D."/>
            <person name="Zhu Q."/>
            <person name="Mitros T."/>
            <person name="Hellsten U."/>
            <person name="Loque D."/>
            <person name="Otillar R."/>
            <person name="Salamov A."/>
            <person name="Schmutz J."/>
            <person name="Shapiro H."/>
            <person name="Lindquist E."/>
            <person name="Lucas S."/>
            <person name="Rokhsar D."/>
            <person name="Grigoriev I.V."/>
        </authorList>
    </citation>
    <scope>NUCLEOTIDE SEQUENCE [LARGE SCALE GENOMIC DNA]</scope>
</reference>
<evidence type="ECO:0000256" key="9">
    <source>
        <dbReference type="SAM" id="Phobius"/>
    </source>
</evidence>
<feature type="signal peptide" evidence="10">
    <location>
        <begin position="1"/>
        <end position="20"/>
    </location>
</feature>
<dbReference type="InterPro" id="IPR002902">
    <property type="entry name" value="GNK2"/>
</dbReference>
<proteinExistence type="predicted"/>
<dbReference type="SUPFAM" id="SSF56112">
    <property type="entry name" value="Protein kinase-like (PK-like)"/>
    <property type="match status" value="1"/>
</dbReference>
<dbReference type="InterPro" id="IPR052059">
    <property type="entry name" value="CR_Ser/Thr_kinase"/>
</dbReference>
<keyword evidence="9" id="KW-1133">Transmembrane helix</keyword>
<dbReference type="Pfam" id="PF07714">
    <property type="entry name" value="PK_Tyr_Ser-Thr"/>
    <property type="match status" value="1"/>
</dbReference>
<evidence type="ECO:0000256" key="7">
    <source>
        <dbReference type="ARBA" id="ARBA00023180"/>
    </source>
</evidence>
<feature type="region of interest" description="Disordered" evidence="8">
    <location>
        <begin position="536"/>
        <end position="556"/>
    </location>
</feature>
<accession>D8S9J7</accession>
<dbReference type="InterPro" id="IPR038408">
    <property type="entry name" value="GNK2_sf"/>
</dbReference>
<dbReference type="KEGG" id="smo:SELMODRAFT_444390"/>
<feature type="domain" description="Protein kinase" evidence="11">
    <location>
        <begin position="236"/>
        <end position="512"/>
    </location>
</feature>
<dbReference type="GO" id="GO:0005524">
    <property type="term" value="F:ATP binding"/>
    <property type="evidence" value="ECO:0007669"/>
    <property type="project" value="UniProtKB-KW"/>
</dbReference>
<dbReference type="GO" id="GO:0004674">
    <property type="term" value="F:protein serine/threonine kinase activity"/>
    <property type="evidence" value="ECO:0000318"/>
    <property type="project" value="GO_Central"/>
</dbReference>
<feature type="domain" description="Gnk2-homologous" evidence="12">
    <location>
        <begin position="26"/>
        <end position="131"/>
    </location>
</feature>
<keyword evidence="10" id="KW-0732">Signal</keyword>
<dbReference type="Gene3D" id="1.10.510.10">
    <property type="entry name" value="Transferase(Phosphotransferase) domain 1"/>
    <property type="match status" value="1"/>
</dbReference>
<dbReference type="CDD" id="cd23509">
    <property type="entry name" value="Gnk2-like"/>
    <property type="match status" value="1"/>
</dbReference>
<evidence type="ECO:0000256" key="2">
    <source>
        <dbReference type="ARBA" id="ARBA00022679"/>
    </source>
</evidence>
<dbReference type="PROSITE" id="PS50011">
    <property type="entry name" value="PROTEIN_KINASE_DOM"/>
    <property type="match status" value="1"/>
</dbReference>
<keyword evidence="14" id="KW-1185">Reference proteome</keyword>
<dbReference type="PROSITE" id="PS00108">
    <property type="entry name" value="PROTEIN_KINASE_ST"/>
    <property type="match status" value="1"/>
</dbReference>
<dbReference type="OMA" id="QCFNIAR"/>
<sequence length="556" mass="61450">MERRAVAVFLLVFLCRGVFASVPSGISPNIVYSNTRKTTPGSAFKLNLDVVLGFLFKTVPRNDSASYGFGKYPDTVFGYCECYNMSQGDCGQCFNIARDGIDEAAPLTVGAQYWVNSSSYRCYLRFENYNFIPGYELPGDLSPAVTPVAIPPEIPEARKGSSSRTGVIVGVTAGAVAALAAAVGVLVFCFRTKSRQNRRLDDQSSSLRQHGEFGDSFEGRSLTFDYEELKLATKEFGEQNKLGQGGFGPVYKGVLTDGSEVAVKKLSLHSSQGNQEFVNEVNIITGIQHRNLTRLRGYSVKGDERLLVYEYLPNGSLDRTLTNSNGKIVLDWPTRYNIAIGVARGLAYLHEESQIQIIHRDIKASNILLDKDLTPKISDFGISKLFDQDRTSVDTKIAGTYGYMAPEYAMGGRLTVKADVFSFGVLLLEIICGMKCRDPRLSPNYDGILEWLWSFHPGGNVEEIVDKELLRSKNYSQTEALRSIHIALLCTHEDEASRPSMSEVVAMFLGYLKLAPLPTKSPWYFGLRNLRLLDHSSNTGGSSNTAETFRTETSSQ</sequence>
<evidence type="ECO:0000256" key="4">
    <source>
        <dbReference type="ARBA" id="ARBA00022777"/>
    </source>
</evidence>
<dbReference type="FunFam" id="3.30.200.20:FF:000177">
    <property type="entry name" value="Cysteine-rich receptor-like protein kinase 2"/>
    <property type="match status" value="1"/>
</dbReference>
<keyword evidence="6" id="KW-0675">Receptor</keyword>
<dbReference type="SMART" id="SM00220">
    <property type="entry name" value="S_TKc"/>
    <property type="match status" value="1"/>
</dbReference>
<evidence type="ECO:0000256" key="8">
    <source>
        <dbReference type="SAM" id="MobiDB-lite"/>
    </source>
</evidence>
<dbReference type="HOGENOM" id="CLU_000288_35_4_1"/>
<keyword evidence="2" id="KW-0808">Transferase</keyword>
<evidence type="ECO:0000256" key="6">
    <source>
        <dbReference type="ARBA" id="ARBA00023170"/>
    </source>
</evidence>
<evidence type="ECO:0000256" key="10">
    <source>
        <dbReference type="SAM" id="SignalP"/>
    </source>
</evidence>
<evidence type="ECO:0000256" key="1">
    <source>
        <dbReference type="ARBA" id="ARBA00022527"/>
    </source>
</evidence>
<keyword evidence="9" id="KW-0812">Transmembrane</keyword>
<dbReference type="FunFam" id="1.10.510.10:FF:000336">
    <property type="entry name" value="Cysteine-rich receptor-like protein kinase 2"/>
    <property type="match status" value="1"/>
</dbReference>
<dbReference type="InterPro" id="IPR008271">
    <property type="entry name" value="Ser/Thr_kinase_AS"/>
</dbReference>
<keyword evidence="5" id="KW-0067">ATP-binding</keyword>
<dbReference type="Pfam" id="PF01657">
    <property type="entry name" value="Stress-antifung"/>
    <property type="match status" value="1"/>
</dbReference>
<dbReference type="PROSITE" id="PS51473">
    <property type="entry name" value="GNK2"/>
    <property type="match status" value="1"/>
</dbReference>
<feature type="transmembrane region" description="Helical" evidence="9">
    <location>
        <begin position="167"/>
        <end position="190"/>
    </location>
</feature>
<keyword evidence="4" id="KW-0418">Kinase</keyword>
<evidence type="ECO:0000259" key="12">
    <source>
        <dbReference type="PROSITE" id="PS51473"/>
    </source>
</evidence>
<evidence type="ECO:0000313" key="14">
    <source>
        <dbReference type="Proteomes" id="UP000001514"/>
    </source>
</evidence>
<dbReference type="OrthoDB" id="4062651at2759"/>
<dbReference type="Gramene" id="EFJ18971">
    <property type="protein sequence ID" value="EFJ18971"/>
    <property type="gene ID" value="SELMODRAFT_444390"/>
</dbReference>
<dbReference type="AlphaFoldDB" id="D8S9J7"/>
<dbReference type="Gene3D" id="3.30.200.20">
    <property type="entry name" value="Phosphorylase Kinase, domain 1"/>
    <property type="match status" value="1"/>
</dbReference>
<dbReference type="InterPro" id="IPR001245">
    <property type="entry name" value="Ser-Thr/Tyr_kinase_cat_dom"/>
</dbReference>
<feature type="chain" id="PRO_5003122521" description="Protein kinase domain-containing protein" evidence="10">
    <location>
        <begin position="21"/>
        <end position="556"/>
    </location>
</feature>
<keyword evidence="9" id="KW-0472">Membrane</keyword>
<dbReference type="EMBL" id="GL377608">
    <property type="protein sequence ID" value="EFJ18971.1"/>
    <property type="molecule type" value="Genomic_DNA"/>
</dbReference>
<evidence type="ECO:0000256" key="3">
    <source>
        <dbReference type="ARBA" id="ARBA00022741"/>
    </source>
</evidence>
<dbReference type="InterPro" id="IPR011009">
    <property type="entry name" value="Kinase-like_dom_sf"/>
</dbReference>
<dbReference type="InterPro" id="IPR000719">
    <property type="entry name" value="Prot_kinase_dom"/>
</dbReference>
<evidence type="ECO:0000256" key="5">
    <source>
        <dbReference type="ARBA" id="ARBA00022840"/>
    </source>
</evidence>
<dbReference type="Gene3D" id="3.30.430.20">
    <property type="entry name" value="Gnk2 domain, C-X8-C-X2-C motif"/>
    <property type="match status" value="1"/>
</dbReference>
<protein>
    <recommendedName>
        <fullName evidence="15">Protein kinase domain-containing protein</fullName>
    </recommendedName>
</protein>
<dbReference type="FunCoup" id="D8S9J7">
    <property type="interactions" value="705"/>
</dbReference>
<dbReference type="eggNOG" id="ENOG502QWDY">
    <property type="taxonomic scope" value="Eukaryota"/>
</dbReference>